<organism evidence="1 2">
    <name type="scientific">Malassezia pachydermatis</name>
    <dbReference type="NCBI Taxonomy" id="77020"/>
    <lineage>
        <taxon>Eukaryota</taxon>
        <taxon>Fungi</taxon>
        <taxon>Dikarya</taxon>
        <taxon>Basidiomycota</taxon>
        <taxon>Ustilaginomycotina</taxon>
        <taxon>Malasseziomycetes</taxon>
        <taxon>Malasseziales</taxon>
        <taxon>Malasseziaceae</taxon>
        <taxon>Malassezia</taxon>
    </lineage>
</organism>
<gene>
    <name evidence="1" type="ORF">Malapachy_1608</name>
</gene>
<name>A0A0M8MK66_9BASI</name>
<accession>A0A0M8MK66</accession>
<dbReference type="AlphaFoldDB" id="A0A0M8MK66"/>
<keyword evidence="2" id="KW-1185">Reference proteome</keyword>
<dbReference type="GeneID" id="28727986"/>
<comment type="caution">
    <text evidence="1">The sequence shown here is derived from an EMBL/GenBank/DDBJ whole genome shotgun (WGS) entry which is preliminary data.</text>
</comment>
<proteinExistence type="predicted"/>
<protein>
    <submittedName>
        <fullName evidence="1">Uncharacterized protein</fullName>
    </submittedName>
</protein>
<dbReference type="Proteomes" id="UP000037751">
    <property type="component" value="Unassembled WGS sequence"/>
</dbReference>
<reference evidence="1 2" key="1">
    <citation type="submission" date="2015-07" db="EMBL/GenBank/DDBJ databases">
        <title>Draft Genome Sequence of Malassezia furfur CBS1878 and Malassezia pachydermatis CBS1879.</title>
        <authorList>
            <person name="Triana S."/>
            <person name="Ohm R."/>
            <person name="Gonzalez A."/>
            <person name="DeCock H."/>
            <person name="Restrepo S."/>
            <person name="Celis A."/>
        </authorList>
    </citation>
    <scope>NUCLEOTIDE SEQUENCE [LARGE SCALE GENOMIC DNA]</scope>
    <source>
        <strain evidence="1 2">CBS 1879</strain>
    </source>
</reference>
<dbReference type="VEuPathDB" id="FungiDB:Malapachy_1608"/>
<dbReference type="RefSeq" id="XP_017990830.1">
    <property type="nucleotide sequence ID" value="XM_018136111.1"/>
</dbReference>
<evidence type="ECO:0000313" key="1">
    <source>
        <dbReference type="EMBL" id="KOS13198.1"/>
    </source>
</evidence>
<evidence type="ECO:0000313" key="2">
    <source>
        <dbReference type="Proteomes" id="UP000037751"/>
    </source>
</evidence>
<sequence length="75" mass="8303">MSWNEWPSSIVEPWLRSAYRAWASAWYDVGTATAGLAMAGTVALMAITCAQVLQACDIVTFVDEAYDSRMDHTLE</sequence>
<dbReference type="EMBL" id="LGAV01000007">
    <property type="protein sequence ID" value="KOS13198.1"/>
    <property type="molecule type" value="Genomic_DNA"/>
</dbReference>